<evidence type="ECO:0000256" key="2">
    <source>
        <dbReference type="ARBA" id="ARBA00022692"/>
    </source>
</evidence>
<evidence type="ECO:0000256" key="5">
    <source>
        <dbReference type="SAM" id="Phobius"/>
    </source>
</evidence>
<dbReference type="InterPro" id="IPR007829">
    <property type="entry name" value="TM2"/>
</dbReference>
<dbReference type="Proteomes" id="UP000823597">
    <property type="component" value="Unassembled WGS sequence"/>
</dbReference>
<proteinExistence type="predicted"/>
<comment type="subcellular location">
    <subcellularLocation>
        <location evidence="1">Membrane</location>
        <topology evidence="1">Multi-pass membrane protein</topology>
    </subcellularLocation>
</comment>
<feature type="domain" description="TM2" evidence="6">
    <location>
        <begin position="37"/>
        <end position="85"/>
    </location>
</feature>
<evidence type="ECO:0000256" key="4">
    <source>
        <dbReference type="ARBA" id="ARBA00023136"/>
    </source>
</evidence>
<dbReference type="PANTHER" id="PTHR21016:SF25">
    <property type="entry name" value="TM2 DOMAIN-CONTAINING PROTEIN DDB_G0277895-RELATED"/>
    <property type="match status" value="1"/>
</dbReference>
<feature type="domain" description="Zinc-ribbon" evidence="7">
    <location>
        <begin position="5"/>
        <end position="27"/>
    </location>
</feature>
<dbReference type="Pfam" id="PF13240">
    <property type="entry name" value="Zn_Ribbon_1"/>
    <property type="match status" value="1"/>
</dbReference>
<dbReference type="InterPro" id="IPR050932">
    <property type="entry name" value="TM2D1-3-like"/>
</dbReference>
<sequence>MCIMYCRHCGTEINDYAVVCPHCGCPVGKIRHEDTSDKSRLVATILCFFFGYLGIHRFYAGRIVSGIFMILTLGGLGIWTFVDFVVILCGSFKDSKGRHIYEWLD</sequence>
<keyword evidence="2 5" id="KW-0812">Transmembrane</keyword>
<dbReference type="PANTHER" id="PTHR21016">
    <property type="entry name" value="BETA-AMYLOID BINDING PROTEIN-RELATED"/>
    <property type="match status" value="1"/>
</dbReference>
<feature type="transmembrane region" description="Helical" evidence="5">
    <location>
        <begin position="41"/>
        <end position="60"/>
    </location>
</feature>
<evidence type="ECO:0000313" key="9">
    <source>
        <dbReference type="Proteomes" id="UP000823597"/>
    </source>
</evidence>
<keyword evidence="4 5" id="KW-0472">Membrane</keyword>
<reference evidence="8" key="2">
    <citation type="journal article" date="2021" name="PeerJ">
        <title>Extensive microbial diversity within the chicken gut microbiome revealed by metagenomics and culture.</title>
        <authorList>
            <person name="Gilroy R."/>
            <person name="Ravi A."/>
            <person name="Getino M."/>
            <person name="Pursley I."/>
            <person name="Horton D.L."/>
            <person name="Alikhan N.F."/>
            <person name="Baker D."/>
            <person name="Gharbi K."/>
            <person name="Hall N."/>
            <person name="Watson M."/>
            <person name="Adriaenssens E.M."/>
            <person name="Foster-Nyarko E."/>
            <person name="Jarju S."/>
            <person name="Secka A."/>
            <person name="Antonio M."/>
            <person name="Oren A."/>
            <person name="Chaudhuri R.R."/>
            <person name="La Ragione R."/>
            <person name="Hildebrand F."/>
            <person name="Pallen M.J."/>
        </authorList>
    </citation>
    <scope>NUCLEOTIDE SEQUENCE</scope>
    <source>
        <strain evidence="8">10037</strain>
    </source>
</reference>
<protein>
    <submittedName>
        <fullName evidence="8">TM2 domain-containing protein</fullName>
    </submittedName>
</protein>
<evidence type="ECO:0000256" key="1">
    <source>
        <dbReference type="ARBA" id="ARBA00004141"/>
    </source>
</evidence>
<organism evidence="8 9">
    <name type="scientific">Candidatus Merdivivens pullistercoris</name>
    <dbReference type="NCBI Taxonomy" id="2840873"/>
    <lineage>
        <taxon>Bacteria</taxon>
        <taxon>Pseudomonadati</taxon>
        <taxon>Bacteroidota</taxon>
        <taxon>Bacteroidia</taxon>
        <taxon>Bacteroidales</taxon>
        <taxon>Muribaculaceae</taxon>
        <taxon>Muribaculaceae incertae sedis</taxon>
        <taxon>Candidatus Merdivivens</taxon>
    </lineage>
</organism>
<dbReference type="Pfam" id="PF05154">
    <property type="entry name" value="TM2"/>
    <property type="match status" value="1"/>
</dbReference>
<dbReference type="GO" id="GO:0016020">
    <property type="term" value="C:membrane"/>
    <property type="evidence" value="ECO:0007669"/>
    <property type="project" value="UniProtKB-SubCell"/>
</dbReference>
<evidence type="ECO:0000313" key="8">
    <source>
        <dbReference type="EMBL" id="MBO8465606.1"/>
    </source>
</evidence>
<evidence type="ECO:0000259" key="7">
    <source>
        <dbReference type="Pfam" id="PF13240"/>
    </source>
</evidence>
<reference evidence="8" key="1">
    <citation type="submission" date="2020-10" db="EMBL/GenBank/DDBJ databases">
        <authorList>
            <person name="Gilroy R."/>
        </authorList>
    </citation>
    <scope>NUCLEOTIDE SEQUENCE</scope>
    <source>
        <strain evidence="8">10037</strain>
    </source>
</reference>
<dbReference type="EMBL" id="JADIME010000067">
    <property type="protein sequence ID" value="MBO8465606.1"/>
    <property type="molecule type" value="Genomic_DNA"/>
</dbReference>
<accession>A0A9D9I435</accession>
<gene>
    <name evidence="8" type="ORF">IAB93_06395</name>
</gene>
<evidence type="ECO:0000259" key="6">
    <source>
        <dbReference type="Pfam" id="PF05154"/>
    </source>
</evidence>
<dbReference type="AlphaFoldDB" id="A0A9D9I435"/>
<feature type="transmembrane region" description="Helical" evidence="5">
    <location>
        <begin position="66"/>
        <end position="89"/>
    </location>
</feature>
<comment type="caution">
    <text evidence="8">The sequence shown here is derived from an EMBL/GenBank/DDBJ whole genome shotgun (WGS) entry which is preliminary data.</text>
</comment>
<evidence type="ECO:0000256" key="3">
    <source>
        <dbReference type="ARBA" id="ARBA00022989"/>
    </source>
</evidence>
<keyword evidence="3 5" id="KW-1133">Transmembrane helix</keyword>
<dbReference type="InterPro" id="IPR026870">
    <property type="entry name" value="Zinc_ribbon_dom"/>
</dbReference>
<name>A0A9D9I435_9BACT</name>